<evidence type="ECO:0000313" key="1">
    <source>
        <dbReference type="EMBL" id="KKS42370.1"/>
    </source>
</evidence>
<dbReference type="Proteomes" id="UP000034516">
    <property type="component" value="Unassembled WGS sequence"/>
</dbReference>
<proteinExistence type="predicted"/>
<dbReference type="EMBL" id="LCCW01000016">
    <property type="protein sequence ID" value="KKS42370.1"/>
    <property type="molecule type" value="Genomic_DNA"/>
</dbReference>
<name>A0A0G0Z0R0_9BACT</name>
<protein>
    <submittedName>
        <fullName evidence="1">Uncharacterized protein</fullName>
    </submittedName>
</protein>
<reference evidence="1 2" key="1">
    <citation type="journal article" date="2015" name="Nature">
        <title>rRNA introns, odd ribosomes, and small enigmatic genomes across a large radiation of phyla.</title>
        <authorList>
            <person name="Brown C.T."/>
            <person name="Hug L.A."/>
            <person name="Thomas B.C."/>
            <person name="Sharon I."/>
            <person name="Castelle C.J."/>
            <person name="Singh A."/>
            <person name="Wilkins M.J."/>
            <person name="Williams K.H."/>
            <person name="Banfield J.F."/>
        </authorList>
    </citation>
    <scope>NUCLEOTIDE SEQUENCE [LARGE SCALE GENOMIC DNA]</scope>
</reference>
<organism evidence="1 2">
    <name type="scientific">Candidatus Kuenenbacteria bacterium GW2011_GWA2_42_15</name>
    <dbReference type="NCBI Taxonomy" id="1618677"/>
    <lineage>
        <taxon>Bacteria</taxon>
        <taxon>Candidatus Kueneniibacteriota</taxon>
    </lineage>
</organism>
<sequence>MRASDGHGQAVSGVIGLNNGFHAENQLDHLLNLVFVSPAVRSNRLLYFKGSKFINRQATTHCGSQNNASRFGDLDCRFQIFKKEKFFYGQSVRLITFNNFF</sequence>
<evidence type="ECO:0000313" key="2">
    <source>
        <dbReference type="Proteomes" id="UP000034516"/>
    </source>
</evidence>
<comment type="caution">
    <text evidence="1">The sequence shown here is derived from an EMBL/GenBank/DDBJ whole genome shotgun (WGS) entry which is preliminary data.</text>
</comment>
<gene>
    <name evidence="1" type="ORF">UV02_C0016G0004</name>
</gene>
<accession>A0A0G0Z0R0</accession>
<dbReference type="AlphaFoldDB" id="A0A0G0Z0R0"/>